<comment type="subcellular location">
    <subcellularLocation>
        <location evidence="1">Cell inner membrane</location>
        <topology evidence="1">Multi-pass membrane protein</topology>
    </subcellularLocation>
</comment>
<protein>
    <submittedName>
        <fullName evidence="11">Lipid A ethanolaminephosphotransferase</fullName>
    </submittedName>
</protein>
<dbReference type="Pfam" id="PF08019">
    <property type="entry name" value="EptA_B_N"/>
    <property type="match status" value="1"/>
</dbReference>
<evidence type="ECO:0000256" key="6">
    <source>
        <dbReference type="ARBA" id="ARBA00022989"/>
    </source>
</evidence>
<dbReference type="InterPro" id="IPR040423">
    <property type="entry name" value="PEA_transferase"/>
</dbReference>
<name>A0A1I2U4V8_9GAMM</name>
<dbReference type="GO" id="GO:0005886">
    <property type="term" value="C:plasma membrane"/>
    <property type="evidence" value="ECO:0007669"/>
    <property type="project" value="UniProtKB-SubCell"/>
</dbReference>
<evidence type="ECO:0000259" key="9">
    <source>
        <dbReference type="Pfam" id="PF00884"/>
    </source>
</evidence>
<gene>
    <name evidence="11" type="ORF">SAMN05216175_1123</name>
</gene>
<feature type="transmembrane region" description="Helical" evidence="8">
    <location>
        <begin position="121"/>
        <end position="140"/>
    </location>
</feature>
<dbReference type="AlphaFoldDB" id="A0A1I2U4V8"/>
<keyword evidence="4 11" id="KW-0808">Transferase</keyword>
<evidence type="ECO:0000256" key="2">
    <source>
        <dbReference type="ARBA" id="ARBA00022475"/>
    </source>
</evidence>
<evidence type="ECO:0000256" key="3">
    <source>
        <dbReference type="ARBA" id="ARBA00022519"/>
    </source>
</evidence>
<dbReference type="STRING" id="1045558.SAMN05216175_1123"/>
<keyword evidence="2" id="KW-1003">Cell membrane</keyword>
<keyword evidence="3" id="KW-0997">Cell inner membrane</keyword>
<dbReference type="PANTHER" id="PTHR30443">
    <property type="entry name" value="INNER MEMBRANE PROTEIN"/>
    <property type="match status" value="1"/>
</dbReference>
<evidence type="ECO:0000256" key="8">
    <source>
        <dbReference type="SAM" id="Phobius"/>
    </source>
</evidence>
<feature type="domain" description="Phosphoethanolamine transferase N-terminal" evidence="10">
    <location>
        <begin position="56"/>
        <end position="203"/>
    </location>
</feature>
<keyword evidence="12" id="KW-1185">Reference proteome</keyword>
<dbReference type="GO" id="GO:0009244">
    <property type="term" value="P:lipopolysaccharide core region biosynthetic process"/>
    <property type="evidence" value="ECO:0007669"/>
    <property type="project" value="TreeGrafter"/>
</dbReference>
<keyword evidence="6 8" id="KW-1133">Transmembrane helix</keyword>
<keyword evidence="7 8" id="KW-0472">Membrane</keyword>
<feature type="transmembrane region" description="Helical" evidence="8">
    <location>
        <begin position="152"/>
        <end position="171"/>
    </location>
</feature>
<dbReference type="EMBL" id="FOOU01000012">
    <property type="protein sequence ID" value="SFG72134.1"/>
    <property type="molecule type" value="Genomic_DNA"/>
</dbReference>
<evidence type="ECO:0000256" key="5">
    <source>
        <dbReference type="ARBA" id="ARBA00022692"/>
    </source>
</evidence>
<dbReference type="InterPro" id="IPR000917">
    <property type="entry name" value="Sulfatase_N"/>
</dbReference>
<evidence type="ECO:0000256" key="4">
    <source>
        <dbReference type="ARBA" id="ARBA00022679"/>
    </source>
</evidence>
<dbReference type="RefSeq" id="WP_090729056.1">
    <property type="nucleotide sequence ID" value="NZ_FOOU01000012.1"/>
</dbReference>
<feature type="transmembrane region" description="Helical" evidence="8">
    <location>
        <begin position="70"/>
        <end position="89"/>
    </location>
</feature>
<evidence type="ECO:0000313" key="11">
    <source>
        <dbReference type="EMBL" id="SFG72134.1"/>
    </source>
</evidence>
<dbReference type="Gene3D" id="3.40.720.10">
    <property type="entry name" value="Alkaline Phosphatase, subunit A"/>
    <property type="match status" value="1"/>
</dbReference>
<dbReference type="InterPro" id="IPR017850">
    <property type="entry name" value="Alkaline_phosphatase_core_sf"/>
</dbReference>
<dbReference type="PANTHER" id="PTHR30443:SF0">
    <property type="entry name" value="PHOSPHOETHANOLAMINE TRANSFERASE EPTA"/>
    <property type="match status" value="1"/>
</dbReference>
<dbReference type="InterPro" id="IPR058130">
    <property type="entry name" value="PEA_transf_C"/>
</dbReference>
<dbReference type="NCBIfam" id="NF028537">
    <property type="entry name" value="P_eth_NH2_trans"/>
    <property type="match status" value="1"/>
</dbReference>
<dbReference type="SUPFAM" id="SSF53649">
    <property type="entry name" value="Alkaline phosphatase-like"/>
    <property type="match status" value="1"/>
</dbReference>
<feature type="domain" description="Sulfatase N-terminal" evidence="9">
    <location>
        <begin position="232"/>
        <end position="519"/>
    </location>
</feature>
<organism evidence="11 12">
    <name type="scientific">Neptunomonas qingdaonensis</name>
    <dbReference type="NCBI Taxonomy" id="1045558"/>
    <lineage>
        <taxon>Bacteria</taxon>
        <taxon>Pseudomonadati</taxon>
        <taxon>Pseudomonadota</taxon>
        <taxon>Gammaproteobacteria</taxon>
        <taxon>Oceanospirillales</taxon>
        <taxon>Oceanospirillaceae</taxon>
        <taxon>Neptunomonas</taxon>
    </lineage>
</organism>
<dbReference type="CDD" id="cd16017">
    <property type="entry name" value="LptA"/>
    <property type="match status" value="1"/>
</dbReference>
<proteinExistence type="predicted"/>
<dbReference type="InterPro" id="IPR012549">
    <property type="entry name" value="EptA-like_N"/>
</dbReference>
<dbReference type="Proteomes" id="UP000198623">
    <property type="component" value="Unassembled WGS sequence"/>
</dbReference>
<feature type="transmembrane region" description="Helical" evidence="8">
    <location>
        <begin position="44"/>
        <end position="63"/>
    </location>
</feature>
<evidence type="ECO:0000259" key="10">
    <source>
        <dbReference type="Pfam" id="PF08019"/>
    </source>
</evidence>
<keyword evidence="5 8" id="KW-0812">Transmembrane</keyword>
<dbReference type="GO" id="GO:0016776">
    <property type="term" value="F:phosphotransferase activity, phosphate group as acceptor"/>
    <property type="evidence" value="ECO:0007669"/>
    <property type="project" value="TreeGrafter"/>
</dbReference>
<dbReference type="Pfam" id="PF00884">
    <property type="entry name" value="Sulfatase"/>
    <property type="match status" value="1"/>
</dbReference>
<evidence type="ECO:0000313" key="12">
    <source>
        <dbReference type="Proteomes" id="UP000198623"/>
    </source>
</evidence>
<accession>A0A1I2U4V8</accession>
<dbReference type="OrthoDB" id="9786870at2"/>
<reference evidence="12" key="1">
    <citation type="submission" date="2016-10" db="EMBL/GenBank/DDBJ databases">
        <authorList>
            <person name="Varghese N."/>
            <person name="Submissions S."/>
        </authorList>
    </citation>
    <scope>NUCLEOTIDE SEQUENCE [LARGE SCALE GENOMIC DNA]</scope>
    <source>
        <strain evidence="12">CGMCC 1.10971</strain>
    </source>
</reference>
<sequence>MNQLTSALVLTPTRLTLVSAFFLTLTANFTFFKEVTNVYPWAENAGFVVSLSVLLFMSLVVLISIVRLILPARVAVTIMLIIGVMSAYFTDQYGTVIDSTMLRNMLETNVSEASDLMSGAFWMRLGLFGIIPVLLIWMLPWKHKRFITETRYTLQTGIAAFAMMLICIFSFSEHYASFFREHKLLRFYTNPAYPIYSAGNLLTKIASTNTSQSFTKVAEAANTPPTDAHHELVILVVGETARADHWSLNGYSRDTTPELTRLYQEGSLINFSQVASCGTSTAISVPCMFSFTPKSDFDVEEAHHTENVLDVIAKAGVSVLWRDNNSNSKGVADRVEYVSYRSPDVNTLCDIECRDTGMLVGLQAHIDQQPGDILIVLHQMGSHGPAYFKRYPAAFERFTPVCKSAELSSCSQEEIINAYDNTILYTDHFLAETVKLLKNNNQRYETTLVYMSDHGESLGEDGVYLHGMPYLFAPDAQTHVPFMIWAGEHSDVDVEQSQKMRDKPTSQDNLSYTLFSLFEIASDISATPLPAQYISKENYE</sequence>
<evidence type="ECO:0000256" key="1">
    <source>
        <dbReference type="ARBA" id="ARBA00004429"/>
    </source>
</evidence>
<evidence type="ECO:0000256" key="7">
    <source>
        <dbReference type="ARBA" id="ARBA00023136"/>
    </source>
</evidence>